<dbReference type="EMBL" id="WJBH02000004">
    <property type="protein sequence ID" value="KAI9559526.1"/>
    <property type="molecule type" value="Genomic_DNA"/>
</dbReference>
<gene>
    <name evidence="1" type="ORF">GHT06_013523</name>
</gene>
<proteinExistence type="predicted"/>
<dbReference type="InterPro" id="IPR036397">
    <property type="entry name" value="RNaseH_sf"/>
</dbReference>
<dbReference type="GO" id="GO:0003676">
    <property type="term" value="F:nucleic acid binding"/>
    <property type="evidence" value="ECO:0007669"/>
    <property type="project" value="InterPro"/>
</dbReference>
<dbReference type="AlphaFoldDB" id="A0AAD5LB99"/>
<protein>
    <submittedName>
        <fullName evidence="1">Uncharacterized protein</fullName>
    </submittedName>
</protein>
<dbReference type="Proteomes" id="UP000820818">
    <property type="component" value="Linkage Group LG4"/>
</dbReference>
<keyword evidence="2" id="KW-1185">Reference proteome</keyword>
<reference evidence="1 2" key="1">
    <citation type="submission" date="2022-05" db="EMBL/GenBank/DDBJ databases">
        <title>A multi-omics perspective on studying reproductive biology in Daphnia sinensis.</title>
        <authorList>
            <person name="Jia J."/>
        </authorList>
    </citation>
    <scope>NUCLEOTIDE SEQUENCE [LARGE SCALE GENOMIC DNA]</scope>
    <source>
        <strain evidence="1 2">WSL</strain>
    </source>
</reference>
<dbReference type="Gene3D" id="3.30.420.10">
    <property type="entry name" value="Ribonuclease H-like superfamily/Ribonuclease H"/>
    <property type="match status" value="1"/>
</dbReference>
<evidence type="ECO:0000313" key="1">
    <source>
        <dbReference type="EMBL" id="KAI9559526.1"/>
    </source>
</evidence>
<organism evidence="1 2">
    <name type="scientific">Daphnia sinensis</name>
    <dbReference type="NCBI Taxonomy" id="1820382"/>
    <lineage>
        <taxon>Eukaryota</taxon>
        <taxon>Metazoa</taxon>
        <taxon>Ecdysozoa</taxon>
        <taxon>Arthropoda</taxon>
        <taxon>Crustacea</taxon>
        <taxon>Branchiopoda</taxon>
        <taxon>Diplostraca</taxon>
        <taxon>Cladocera</taxon>
        <taxon>Anomopoda</taxon>
        <taxon>Daphniidae</taxon>
        <taxon>Daphnia</taxon>
        <taxon>Daphnia similis group</taxon>
    </lineage>
</organism>
<sequence>MAQFIPSLNQATKLQRRQFAQKCLFDPDGHIDLYCGSHGKNIPNTVPVWSCIGFKIVPNQIIHDYFPVHWPLSVKEYMKSNHIAVLPDWPRKSGDLMPLEDVWREIITRFETTGTLANNLNELWIAICQVFNDMNAEGYFSDVILGIPQKLRKMIENDGDWVNAS</sequence>
<evidence type="ECO:0000313" key="2">
    <source>
        <dbReference type="Proteomes" id="UP000820818"/>
    </source>
</evidence>
<accession>A0AAD5LB99</accession>
<name>A0AAD5LB99_9CRUS</name>
<comment type="caution">
    <text evidence="1">The sequence shown here is derived from an EMBL/GenBank/DDBJ whole genome shotgun (WGS) entry which is preliminary data.</text>
</comment>